<reference evidence="1 2" key="1">
    <citation type="submission" date="2022-11" db="EMBL/GenBank/DDBJ databases">
        <title>Mycobacterium sp. nov.</title>
        <authorList>
            <person name="Papic B."/>
            <person name="Spicic S."/>
            <person name="Duvnjak S."/>
        </authorList>
    </citation>
    <scope>NUCLEOTIDE SEQUENCE [LARGE SCALE GENOMIC DNA]</scope>
    <source>
        <strain evidence="1 2">CVI_P4</strain>
    </source>
</reference>
<comment type="caution">
    <text evidence="1">The sequence shown here is derived from an EMBL/GenBank/DDBJ whole genome shotgun (WGS) entry which is preliminary data.</text>
</comment>
<evidence type="ECO:0000313" key="2">
    <source>
        <dbReference type="Proteomes" id="UP001300745"/>
    </source>
</evidence>
<protein>
    <submittedName>
        <fullName evidence="1">Uncharacterized protein</fullName>
    </submittedName>
</protein>
<dbReference type="Proteomes" id="UP001300745">
    <property type="component" value="Unassembled WGS sequence"/>
</dbReference>
<accession>A0ABT3SKW4</accession>
<keyword evidence="2" id="KW-1185">Reference proteome</keyword>
<organism evidence="1 2">
    <name type="scientific">Mycobacterium pinniadriaticum</name>
    <dbReference type="NCBI Taxonomy" id="2994102"/>
    <lineage>
        <taxon>Bacteria</taxon>
        <taxon>Bacillati</taxon>
        <taxon>Actinomycetota</taxon>
        <taxon>Actinomycetes</taxon>
        <taxon>Mycobacteriales</taxon>
        <taxon>Mycobacteriaceae</taxon>
        <taxon>Mycobacterium</taxon>
    </lineage>
</organism>
<name>A0ABT3SKW4_9MYCO</name>
<dbReference type="EMBL" id="JAPJDO010000028">
    <property type="protein sequence ID" value="MCX2939789.1"/>
    <property type="molecule type" value="Genomic_DNA"/>
</dbReference>
<evidence type="ECO:0000313" key="1">
    <source>
        <dbReference type="EMBL" id="MCX2939789.1"/>
    </source>
</evidence>
<gene>
    <name evidence="1" type="ORF">ORI27_24120</name>
</gene>
<proteinExistence type="predicted"/>
<dbReference type="RefSeq" id="WP_265999599.1">
    <property type="nucleotide sequence ID" value="NZ_JAPJDN010000028.1"/>
</dbReference>
<sequence>MFDPSDPPECLWLPRPYSEEEQADVSRAVEASSVEFVPWASLRRLADGMAGARKSRIRLLATEGDPAEGHPRLAGWAAAVGAKHVLTGAIVSAPPSEIEKTLDKLRMYGNNGWADVKTNVGTMTRTYGQKLADAGCGPDWVVGYFIGQGLLWDSAARLREFLGKNVTR</sequence>